<dbReference type="InterPro" id="IPR036005">
    <property type="entry name" value="Creatinase/aminopeptidase-like"/>
</dbReference>
<dbReference type="Pfam" id="PF00557">
    <property type="entry name" value="Peptidase_M24"/>
    <property type="match status" value="1"/>
</dbReference>
<dbReference type="FunFam" id="3.90.230.10:FF:000009">
    <property type="entry name" value="xaa-Pro aminopeptidase 2"/>
    <property type="match status" value="1"/>
</dbReference>
<evidence type="ECO:0000259" key="4">
    <source>
        <dbReference type="Pfam" id="PF00557"/>
    </source>
</evidence>
<feature type="domain" description="Peptidase M24 C-terminal" evidence="6">
    <location>
        <begin position="540"/>
        <end position="598"/>
    </location>
</feature>
<sequence>MLKFILVIIYDLGCDFVILNEIRNIMKEKNIDFYVIPSKDPHGSEYLPDYYKEREFVTGFTGSQGTAVITRDEAYLWTDGRYFIQAAKEIKDFGFELQKEGQVGVLNYSDWISENIKEGMTLGLNAEYFSHQSFSSLSQKLEDKNVKIVDADLISHLWKDRYPLPKDDAFLLDEKYAGKSAAEKVSEIRKILRDKKADMTIVSSLVDIAWTLNIRGMDIKDTPVLISFMIIEADKVILFTDREKTKKIEKEISDLVEMRPYSEFYDYLKNYQDKKIYLDPNSINERIYKGIGEKNEIIFGNNISENLKAIKNEIEIKNLEDTYVRDGAILFKFICWLKENAKNKIGEYDAAMKLDSMRAEDPLYISNSFDTISAYGKNAAMMHYHARENDQTVIEPRGFYLVDSGGQYYSGTTDITRTIAMGKLTEEEIHDYTMTLKSHINLMDAVFLKGTYDLALDGIARYALWQNRMDYKCGTGHGIGFVLSVHEGPHRISPRDPAVRMEENMIVSNEPGVYKENKHGIRIENIMRVVFDCETEDSVFNKFKTISFCPFELAAIDVNLLTDRQIEVLNSYHREVFEILSPYFNGEILDYLREATKEVSR</sequence>
<dbReference type="InterPro" id="IPR032416">
    <property type="entry name" value="Peptidase_M24_C"/>
</dbReference>
<dbReference type="SUPFAM" id="SSF55920">
    <property type="entry name" value="Creatinase/aminopeptidase"/>
    <property type="match status" value="1"/>
</dbReference>
<dbReference type="InterPro" id="IPR000994">
    <property type="entry name" value="Pept_M24"/>
</dbReference>
<evidence type="ECO:0000256" key="2">
    <source>
        <dbReference type="ARBA" id="ARBA00022723"/>
    </source>
</evidence>
<dbReference type="EC" id="3.4.13.9" evidence="7"/>
<evidence type="ECO:0000256" key="3">
    <source>
        <dbReference type="ARBA" id="ARBA00022801"/>
    </source>
</evidence>
<keyword evidence="3 7" id="KW-0378">Hydrolase</keyword>
<dbReference type="GO" id="GO:0005737">
    <property type="term" value="C:cytoplasm"/>
    <property type="evidence" value="ECO:0007669"/>
    <property type="project" value="UniProtKB-ARBA"/>
</dbReference>
<dbReference type="InterPro" id="IPR033740">
    <property type="entry name" value="Pept_M24B"/>
</dbReference>
<dbReference type="Gene3D" id="3.90.230.10">
    <property type="entry name" value="Creatinase/methionine aminopeptidase superfamily"/>
    <property type="match status" value="1"/>
</dbReference>
<accession>A0A6N3ABS5</accession>
<dbReference type="InterPro" id="IPR029149">
    <property type="entry name" value="Creatin/AminoP/Spt16_N"/>
</dbReference>
<dbReference type="Pfam" id="PF16188">
    <property type="entry name" value="Peptidase_M24_C"/>
    <property type="match status" value="1"/>
</dbReference>
<protein>
    <submittedName>
        <fullName evidence="7">Xaa-Pro dipeptidase</fullName>
        <ecNumber evidence="7">3.4.13.9</ecNumber>
    </submittedName>
</protein>
<evidence type="ECO:0000256" key="1">
    <source>
        <dbReference type="ARBA" id="ARBA00008766"/>
    </source>
</evidence>
<dbReference type="GO" id="GO:0070006">
    <property type="term" value="F:metalloaminopeptidase activity"/>
    <property type="evidence" value="ECO:0007669"/>
    <property type="project" value="InterPro"/>
</dbReference>
<reference evidence="7" key="1">
    <citation type="submission" date="2019-11" db="EMBL/GenBank/DDBJ databases">
        <authorList>
            <person name="Feng L."/>
        </authorList>
    </citation>
    <scope>NUCLEOTIDE SEQUENCE</scope>
    <source>
        <strain evidence="7">PgorbachiiLFYP46</strain>
    </source>
</reference>
<dbReference type="AlphaFoldDB" id="A0A6N3ABS5"/>
<dbReference type="PANTHER" id="PTHR43763:SF6">
    <property type="entry name" value="XAA-PRO AMINOPEPTIDASE 1"/>
    <property type="match status" value="1"/>
</dbReference>
<comment type="similarity">
    <text evidence="1">Belongs to the peptidase M24B family.</text>
</comment>
<keyword evidence="7" id="KW-0645">Protease</keyword>
<dbReference type="GO" id="GO:0102009">
    <property type="term" value="F:proline dipeptidase activity"/>
    <property type="evidence" value="ECO:0007669"/>
    <property type="project" value="UniProtKB-EC"/>
</dbReference>
<organism evidence="7">
    <name type="scientific">Peptoniphilus gorbachii</name>
    <dbReference type="NCBI Taxonomy" id="411567"/>
    <lineage>
        <taxon>Bacteria</taxon>
        <taxon>Bacillati</taxon>
        <taxon>Bacillota</taxon>
        <taxon>Tissierellia</taxon>
        <taxon>Tissierellales</taxon>
        <taxon>Peptoniphilaceae</taxon>
        <taxon>Peptoniphilus</taxon>
    </lineage>
</organism>
<feature type="domain" description="Creatinase N-terminal" evidence="5">
    <location>
        <begin position="20"/>
        <end position="152"/>
    </location>
</feature>
<dbReference type="Pfam" id="PF16189">
    <property type="entry name" value="Creatinase_N_2"/>
    <property type="match status" value="1"/>
</dbReference>
<gene>
    <name evidence="7" type="primary">pepQ</name>
    <name evidence="7" type="ORF">PGLFYP46_01244</name>
</gene>
<name>A0A6N3ABS5_9FIRM</name>
<dbReference type="CDD" id="cd01085">
    <property type="entry name" value="APP"/>
    <property type="match status" value="1"/>
</dbReference>
<dbReference type="PANTHER" id="PTHR43763">
    <property type="entry name" value="XAA-PRO AMINOPEPTIDASE 1"/>
    <property type="match status" value="1"/>
</dbReference>
<dbReference type="Gene3D" id="3.40.350.10">
    <property type="entry name" value="Creatinase/prolidase N-terminal domain"/>
    <property type="match status" value="2"/>
</dbReference>
<proteinExistence type="inferred from homology"/>
<keyword evidence="2" id="KW-0479">Metal-binding</keyword>
<dbReference type="Pfam" id="PF01321">
    <property type="entry name" value="Creatinase_N"/>
    <property type="match status" value="1"/>
</dbReference>
<evidence type="ECO:0000259" key="6">
    <source>
        <dbReference type="Pfam" id="PF16188"/>
    </source>
</evidence>
<dbReference type="EMBL" id="CACRUP010000010">
    <property type="protein sequence ID" value="VYT85732.1"/>
    <property type="molecule type" value="Genomic_DNA"/>
</dbReference>
<evidence type="ECO:0000259" key="5">
    <source>
        <dbReference type="Pfam" id="PF01321"/>
    </source>
</evidence>
<dbReference type="InterPro" id="IPR000587">
    <property type="entry name" value="Creatinase_N"/>
</dbReference>
<dbReference type="SUPFAM" id="SSF53092">
    <property type="entry name" value="Creatinase/prolidase N-terminal domain"/>
    <property type="match status" value="2"/>
</dbReference>
<evidence type="ECO:0000313" key="7">
    <source>
        <dbReference type="EMBL" id="VYT85732.1"/>
    </source>
</evidence>
<dbReference type="GO" id="GO:0046872">
    <property type="term" value="F:metal ion binding"/>
    <property type="evidence" value="ECO:0007669"/>
    <property type="project" value="UniProtKB-KW"/>
</dbReference>
<dbReference type="InterPro" id="IPR050422">
    <property type="entry name" value="X-Pro_aminopeptidase_P"/>
</dbReference>
<feature type="domain" description="Peptidase M24" evidence="4">
    <location>
        <begin position="336"/>
        <end position="529"/>
    </location>
</feature>
<keyword evidence="7" id="KW-0224">Dipeptidase</keyword>